<keyword evidence="3" id="KW-1185">Reference proteome</keyword>
<dbReference type="InterPro" id="IPR012337">
    <property type="entry name" value="RNaseH-like_sf"/>
</dbReference>
<dbReference type="Proteomes" id="UP001281410">
    <property type="component" value="Unassembled WGS sequence"/>
</dbReference>
<feature type="domain" description="HAT C-terminal dimerisation" evidence="1">
    <location>
        <begin position="5"/>
        <end position="71"/>
    </location>
</feature>
<evidence type="ECO:0000259" key="1">
    <source>
        <dbReference type="Pfam" id="PF05699"/>
    </source>
</evidence>
<dbReference type="PANTHER" id="PTHR23272">
    <property type="entry name" value="BED FINGER-RELATED"/>
    <property type="match status" value="1"/>
</dbReference>
<dbReference type="Pfam" id="PF05699">
    <property type="entry name" value="Dimer_Tnp_hAT"/>
    <property type="match status" value="1"/>
</dbReference>
<dbReference type="InterPro" id="IPR008906">
    <property type="entry name" value="HATC_C_dom"/>
</dbReference>
<dbReference type="GO" id="GO:0046983">
    <property type="term" value="F:protein dimerization activity"/>
    <property type="evidence" value="ECO:0007669"/>
    <property type="project" value="InterPro"/>
</dbReference>
<evidence type="ECO:0000313" key="3">
    <source>
        <dbReference type="Proteomes" id="UP001281410"/>
    </source>
</evidence>
<organism evidence="2 3">
    <name type="scientific">Dipteronia sinensis</name>
    <dbReference type="NCBI Taxonomy" id="43782"/>
    <lineage>
        <taxon>Eukaryota</taxon>
        <taxon>Viridiplantae</taxon>
        <taxon>Streptophyta</taxon>
        <taxon>Embryophyta</taxon>
        <taxon>Tracheophyta</taxon>
        <taxon>Spermatophyta</taxon>
        <taxon>Magnoliopsida</taxon>
        <taxon>eudicotyledons</taxon>
        <taxon>Gunneridae</taxon>
        <taxon>Pentapetalae</taxon>
        <taxon>rosids</taxon>
        <taxon>malvids</taxon>
        <taxon>Sapindales</taxon>
        <taxon>Sapindaceae</taxon>
        <taxon>Hippocastanoideae</taxon>
        <taxon>Acereae</taxon>
        <taxon>Dipteronia</taxon>
    </lineage>
</organism>
<dbReference type="AlphaFoldDB" id="A0AAE0A737"/>
<sequence>MEDGDFDIQQWWNEHERHFPILAIIAKQILTTPVSTVAVEQEFSTGGNILDERRSVMSSETIQVEVCVDDWTKAQKRK</sequence>
<name>A0AAE0A737_9ROSI</name>
<dbReference type="EMBL" id="JANJYJ010000006">
    <property type="protein sequence ID" value="KAK3204573.1"/>
    <property type="molecule type" value="Genomic_DNA"/>
</dbReference>
<evidence type="ECO:0000313" key="2">
    <source>
        <dbReference type="EMBL" id="KAK3204573.1"/>
    </source>
</evidence>
<comment type="caution">
    <text evidence="2">The sequence shown here is derived from an EMBL/GenBank/DDBJ whole genome shotgun (WGS) entry which is preliminary data.</text>
</comment>
<accession>A0AAE0A737</accession>
<dbReference type="PANTHER" id="PTHR23272:SF184">
    <property type="entry name" value="OS03G0311250 PROTEIN"/>
    <property type="match status" value="1"/>
</dbReference>
<gene>
    <name evidence="2" type="ORF">Dsin_018619</name>
</gene>
<reference evidence="2" key="1">
    <citation type="journal article" date="2023" name="Plant J.">
        <title>Genome sequences and population genomics provide insights into the demographic history, inbreeding, and mutation load of two 'living fossil' tree species of Dipteronia.</title>
        <authorList>
            <person name="Feng Y."/>
            <person name="Comes H.P."/>
            <person name="Chen J."/>
            <person name="Zhu S."/>
            <person name="Lu R."/>
            <person name="Zhang X."/>
            <person name="Li P."/>
            <person name="Qiu J."/>
            <person name="Olsen K.M."/>
            <person name="Qiu Y."/>
        </authorList>
    </citation>
    <scope>NUCLEOTIDE SEQUENCE</scope>
    <source>
        <strain evidence="2">NBL</strain>
    </source>
</reference>
<proteinExistence type="predicted"/>
<dbReference type="SUPFAM" id="SSF53098">
    <property type="entry name" value="Ribonuclease H-like"/>
    <property type="match status" value="1"/>
</dbReference>
<protein>
    <recommendedName>
        <fullName evidence="1">HAT C-terminal dimerisation domain-containing protein</fullName>
    </recommendedName>
</protein>